<dbReference type="EMBL" id="JACCJZ010000020">
    <property type="protein sequence ID" value="NYZ63621.1"/>
    <property type="molecule type" value="Genomic_DNA"/>
</dbReference>
<accession>A0A7Z0TV90</accession>
<feature type="domain" description="DUF4426" evidence="2">
    <location>
        <begin position="39"/>
        <end position="148"/>
    </location>
</feature>
<comment type="caution">
    <text evidence="3">The sequence shown here is derived from an EMBL/GenBank/DDBJ whole genome shotgun (WGS) entry which is preliminary data.</text>
</comment>
<dbReference type="PROSITE" id="PS51257">
    <property type="entry name" value="PROKAR_LIPOPROTEIN"/>
    <property type="match status" value="1"/>
</dbReference>
<dbReference type="InterPro" id="IPR025218">
    <property type="entry name" value="DUF4426"/>
</dbReference>
<dbReference type="AlphaFoldDB" id="A0A7Z0TV90"/>
<reference evidence="3 4" key="1">
    <citation type="submission" date="2020-07" db="EMBL/GenBank/DDBJ databases">
        <title>isolation of Luteimonas sp. SJ-16.</title>
        <authorList>
            <person name="Huang X.-X."/>
            <person name="Xu L."/>
            <person name="Sun J.-Q."/>
        </authorList>
    </citation>
    <scope>NUCLEOTIDE SEQUENCE [LARGE SCALE GENOMIC DNA]</scope>
    <source>
        <strain evidence="3 4">SJ-16</strain>
    </source>
</reference>
<evidence type="ECO:0000313" key="3">
    <source>
        <dbReference type="EMBL" id="NYZ63621.1"/>
    </source>
</evidence>
<evidence type="ECO:0000313" key="4">
    <source>
        <dbReference type="Proteomes" id="UP000589896"/>
    </source>
</evidence>
<dbReference type="Pfam" id="PF14467">
    <property type="entry name" value="DUF4426"/>
    <property type="match status" value="1"/>
</dbReference>
<keyword evidence="1" id="KW-0732">Signal</keyword>
<organism evidence="3 4">
    <name type="scientific">Luteimonas deserti</name>
    <dbReference type="NCBI Taxonomy" id="2752306"/>
    <lineage>
        <taxon>Bacteria</taxon>
        <taxon>Pseudomonadati</taxon>
        <taxon>Pseudomonadota</taxon>
        <taxon>Gammaproteobacteria</taxon>
        <taxon>Lysobacterales</taxon>
        <taxon>Lysobacteraceae</taxon>
        <taxon>Luteimonas</taxon>
    </lineage>
</organism>
<name>A0A7Z0TV90_9GAMM</name>
<evidence type="ECO:0000256" key="1">
    <source>
        <dbReference type="SAM" id="SignalP"/>
    </source>
</evidence>
<evidence type="ECO:0000259" key="2">
    <source>
        <dbReference type="Pfam" id="PF14467"/>
    </source>
</evidence>
<sequence>MIDRATTALLAAALLCACGAPPAQGPDTTAADPPATAMLGDAEVTATLVPTAALGAAIASRYGVERRRGQVLVVVALREGGHAVPARVQGRVRDLRGVSQPLEFREVRAGDAPEYVALVRTTPPDTLRVALEIADVSGRRLALEFHRDIGP</sequence>
<feature type="chain" id="PRO_5031392365" evidence="1">
    <location>
        <begin position="26"/>
        <end position="151"/>
    </location>
</feature>
<feature type="signal peptide" evidence="1">
    <location>
        <begin position="1"/>
        <end position="25"/>
    </location>
</feature>
<protein>
    <submittedName>
        <fullName evidence="3">DUF4426 domain-containing protein</fullName>
    </submittedName>
</protein>
<keyword evidence="4" id="KW-1185">Reference proteome</keyword>
<dbReference type="Proteomes" id="UP000589896">
    <property type="component" value="Unassembled WGS sequence"/>
</dbReference>
<dbReference type="Gene3D" id="2.60.40.3340">
    <property type="entry name" value="Domain of unknown function DUF4426"/>
    <property type="match status" value="1"/>
</dbReference>
<proteinExistence type="predicted"/>
<gene>
    <name evidence="3" type="ORF">H0E82_12765</name>
</gene>
<dbReference type="RefSeq" id="WP_180545843.1">
    <property type="nucleotide sequence ID" value="NZ_JACCJZ010000020.1"/>
</dbReference>